<name>A0A554W7C6_9BURK</name>
<evidence type="ECO:0000256" key="9">
    <source>
        <dbReference type="ARBA" id="ARBA00023136"/>
    </source>
</evidence>
<dbReference type="AlphaFoldDB" id="A0A554W7C6"/>
<evidence type="ECO:0000256" key="7">
    <source>
        <dbReference type="ARBA" id="ARBA00023065"/>
    </source>
</evidence>
<dbReference type="PANTHER" id="PTHR34501:SF9">
    <property type="entry name" value="MAJOR OUTER MEMBRANE PROTEIN P.IA"/>
    <property type="match status" value="1"/>
</dbReference>
<dbReference type="GO" id="GO:0046930">
    <property type="term" value="C:pore complex"/>
    <property type="evidence" value="ECO:0007669"/>
    <property type="project" value="UniProtKB-KW"/>
</dbReference>
<keyword evidence="14" id="KW-1185">Reference proteome</keyword>
<organism evidence="13 14">
    <name type="scientific">Tepidimonas alkaliphilus</name>
    <dbReference type="NCBI Taxonomy" id="2588942"/>
    <lineage>
        <taxon>Bacteria</taxon>
        <taxon>Pseudomonadati</taxon>
        <taxon>Pseudomonadota</taxon>
        <taxon>Betaproteobacteria</taxon>
        <taxon>Burkholderiales</taxon>
        <taxon>Tepidimonas</taxon>
    </lineage>
</organism>
<keyword evidence="8" id="KW-0626">Porin</keyword>
<keyword evidence="3" id="KW-0813">Transport</keyword>
<dbReference type="Proteomes" id="UP000315736">
    <property type="component" value="Unassembled WGS sequence"/>
</dbReference>
<proteinExistence type="predicted"/>
<evidence type="ECO:0000256" key="2">
    <source>
        <dbReference type="ARBA" id="ARBA00011233"/>
    </source>
</evidence>
<evidence type="ECO:0000256" key="3">
    <source>
        <dbReference type="ARBA" id="ARBA00022448"/>
    </source>
</evidence>
<comment type="subunit">
    <text evidence="2">Homotrimer.</text>
</comment>
<protein>
    <submittedName>
        <fullName evidence="13">Outer membrane porin protein 32</fullName>
    </submittedName>
</protein>
<evidence type="ECO:0000256" key="10">
    <source>
        <dbReference type="ARBA" id="ARBA00023237"/>
    </source>
</evidence>
<dbReference type="RefSeq" id="WP_143890583.1">
    <property type="nucleotide sequence ID" value="NZ_VJNB01000007.1"/>
</dbReference>
<evidence type="ECO:0000256" key="4">
    <source>
        <dbReference type="ARBA" id="ARBA00022452"/>
    </source>
</evidence>
<dbReference type="PANTHER" id="PTHR34501">
    <property type="entry name" value="PROTEIN YDDL-RELATED"/>
    <property type="match status" value="1"/>
</dbReference>
<evidence type="ECO:0000313" key="13">
    <source>
        <dbReference type="EMBL" id="TSE19487.1"/>
    </source>
</evidence>
<dbReference type="OrthoDB" id="6975458at2"/>
<accession>A0A554W7C6</accession>
<feature type="chain" id="PRO_5021727263" evidence="11">
    <location>
        <begin position="20"/>
        <end position="333"/>
    </location>
</feature>
<keyword evidence="9" id="KW-0472">Membrane</keyword>
<gene>
    <name evidence="13" type="ORF">Talka_01576</name>
</gene>
<reference evidence="13 14" key="1">
    <citation type="submission" date="2019-07" db="EMBL/GenBank/DDBJ databases">
        <title>Tepidimonas alkaliphilus YIM 72238 draft genome.</title>
        <authorList>
            <person name="Da Costa M.S."/>
            <person name="Froufe H.J.C."/>
            <person name="Egas C."/>
            <person name="Albuquerque L."/>
        </authorList>
    </citation>
    <scope>NUCLEOTIDE SEQUENCE [LARGE SCALE GENOMIC DNA]</scope>
    <source>
        <strain evidence="13 14">YIM 72238</strain>
    </source>
</reference>
<evidence type="ECO:0000256" key="11">
    <source>
        <dbReference type="SAM" id="SignalP"/>
    </source>
</evidence>
<dbReference type="GO" id="GO:0006811">
    <property type="term" value="P:monoatomic ion transport"/>
    <property type="evidence" value="ECO:0007669"/>
    <property type="project" value="UniProtKB-KW"/>
</dbReference>
<comment type="subcellular location">
    <subcellularLocation>
        <location evidence="1">Cell outer membrane</location>
        <topology evidence="1">Multi-pass membrane protein</topology>
    </subcellularLocation>
</comment>
<dbReference type="GO" id="GO:0009279">
    <property type="term" value="C:cell outer membrane"/>
    <property type="evidence" value="ECO:0007669"/>
    <property type="project" value="UniProtKB-SubCell"/>
</dbReference>
<dbReference type="InterPro" id="IPR050298">
    <property type="entry name" value="Gram-neg_bact_OMP"/>
</dbReference>
<dbReference type="InterPro" id="IPR002299">
    <property type="entry name" value="Porin_Neis"/>
</dbReference>
<dbReference type="Pfam" id="PF13609">
    <property type="entry name" value="Porin_4"/>
    <property type="match status" value="1"/>
</dbReference>
<evidence type="ECO:0000256" key="8">
    <source>
        <dbReference type="ARBA" id="ARBA00023114"/>
    </source>
</evidence>
<evidence type="ECO:0000256" key="6">
    <source>
        <dbReference type="ARBA" id="ARBA00022729"/>
    </source>
</evidence>
<feature type="domain" description="Porin" evidence="12">
    <location>
        <begin position="7"/>
        <end position="309"/>
    </location>
</feature>
<evidence type="ECO:0000256" key="1">
    <source>
        <dbReference type="ARBA" id="ARBA00004571"/>
    </source>
</evidence>
<keyword evidence="4" id="KW-1134">Transmembrane beta strand</keyword>
<dbReference type="PRINTS" id="PR00184">
    <property type="entry name" value="NEISSPPORIN"/>
</dbReference>
<dbReference type="InterPro" id="IPR033900">
    <property type="entry name" value="Gram_neg_porin_domain"/>
</dbReference>
<keyword evidence="6 11" id="KW-0732">Signal</keyword>
<keyword evidence="7" id="KW-0406">Ion transport</keyword>
<evidence type="ECO:0000259" key="12">
    <source>
        <dbReference type="Pfam" id="PF13609"/>
    </source>
</evidence>
<evidence type="ECO:0000256" key="5">
    <source>
        <dbReference type="ARBA" id="ARBA00022692"/>
    </source>
</evidence>
<keyword evidence="5" id="KW-0812">Transmembrane</keyword>
<dbReference type="EMBL" id="VJNB01000007">
    <property type="protein sequence ID" value="TSE19487.1"/>
    <property type="molecule type" value="Genomic_DNA"/>
</dbReference>
<dbReference type="GO" id="GO:0015288">
    <property type="term" value="F:porin activity"/>
    <property type="evidence" value="ECO:0007669"/>
    <property type="project" value="UniProtKB-KW"/>
</dbReference>
<feature type="signal peptide" evidence="11">
    <location>
        <begin position="1"/>
        <end position="19"/>
    </location>
</feature>
<evidence type="ECO:0000313" key="14">
    <source>
        <dbReference type="Proteomes" id="UP000315736"/>
    </source>
</evidence>
<dbReference type="InterPro" id="IPR023614">
    <property type="entry name" value="Porin_dom_sf"/>
</dbReference>
<sequence length="333" mass="36042">MKRTLVALAALAAAGVASAQSSVTLYGRLDASLVNTTTKLNGVKQYPATKTGIDSSQLSTQFWGMQGTEDLGGGLKAVFKLESNFNIDDGTQDTNGLFAREANVGLTGGFGGIRLGRVYHAYDTFFGAVNHTDNTNINVSTDVARVGLDHYAVRTSNGIRYDSPKFGGVQVAFTYGFGENKTATQSAADQYSLAVWYADGPITAGVAHQRREFQGQPDLKHTVVGGGYDFGMVKLVASYQEARRTGTKDRDWQLGVKVPMNAFTFYVGYADSDSKTGPTKLNADGWALLGTYALSKRTTAYVGYERFDREEIINNARAKRKVDNLAIGVRHTF</sequence>
<keyword evidence="10" id="KW-0998">Cell outer membrane</keyword>
<dbReference type="CDD" id="cd00342">
    <property type="entry name" value="gram_neg_porins"/>
    <property type="match status" value="1"/>
</dbReference>
<comment type="caution">
    <text evidence="13">The sequence shown here is derived from an EMBL/GenBank/DDBJ whole genome shotgun (WGS) entry which is preliminary data.</text>
</comment>
<dbReference type="Gene3D" id="2.40.160.10">
    <property type="entry name" value="Porin"/>
    <property type="match status" value="1"/>
</dbReference>
<dbReference type="SUPFAM" id="SSF56935">
    <property type="entry name" value="Porins"/>
    <property type="match status" value="1"/>
</dbReference>